<accession>A0A7H2BBL8</accession>
<sequence length="268" mass="30482">MLTFGDVLKAENTDPSEILAIRHTFVELHADGHAGLNRNSTNAEILEYTAEQSSQAQLFPRNPPRYWVVFIKDGGSNARLHTVYENHGVLSDDGNRRHFDLRPVELLGEYKDKLVISWAAPIRWQVSGASVVKYRIQEIAQQRQVAFPGFYNCVLDFPMLQAVVSEPRYEQWRTALSAIRAIYLIADTRDGKLYVGKADGGEGLLQRWASYASTGHGGNVELRRRNPDTFRFSILQVFDPTTPQYLINEAETHYKQALLTQKFGLNRN</sequence>
<dbReference type="CDD" id="cd10446">
    <property type="entry name" value="GIY-YIG_unchar_1"/>
    <property type="match status" value="1"/>
</dbReference>
<dbReference type="RefSeq" id="WP_190724030.1">
    <property type="nucleotide sequence ID" value="NZ_CP061539.1"/>
</dbReference>
<dbReference type="GeneID" id="96624045"/>
<dbReference type="EMBL" id="CP061539">
    <property type="protein sequence ID" value="QNV37064.1"/>
    <property type="molecule type" value="Genomic_DNA"/>
</dbReference>
<dbReference type="KEGG" id="rter:IDM49_07320"/>
<evidence type="ECO:0000259" key="1">
    <source>
        <dbReference type="PROSITE" id="PS50164"/>
    </source>
</evidence>
<gene>
    <name evidence="2" type="ORF">IDM49_07320</name>
</gene>
<reference evidence="2 3" key="1">
    <citation type="submission" date="2020-09" db="EMBL/GenBank/DDBJ databases">
        <title>Investigation of environmental microbes.</title>
        <authorList>
            <person name="Ou Y."/>
            <person name="Kang Q."/>
        </authorList>
    </citation>
    <scope>NUCLEOTIDE SEQUENCE [LARGE SCALE GENOMIC DNA]</scope>
    <source>
        <strain evidence="2 3">KJZ-14</strain>
    </source>
</reference>
<dbReference type="InterPro" id="IPR000305">
    <property type="entry name" value="GIY-YIG_endonuc"/>
</dbReference>
<evidence type="ECO:0000313" key="2">
    <source>
        <dbReference type="EMBL" id="QNV37064.1"/>
    </source>
</evidence>
<dbReference type="Pfam" id="PF01541">
    <property type="entry name" value="GIY-YIG"/>
    <property type="match status" value="1"/>
</dbReference>
<evidence type="ECO:0000313" key="3">
    <source>
        <dbReference type="Proteomes" id="UP000516404"/>
    </source>
</evidence>
<proteinExistence type="predicted"/>
<dbReference type="PROSITE" id="PS50164">
    <property type="entry name" value="GIY_YIG"/>
    <property type="match status" value="1"/>
</dbReference>
<protein>
    <submittedName>
        <fullName evidence="2">GIY-YIG nuclease family protein</fullName>
    </submittedName>
</protein>
<dbReference type="Proteomes" id="UP000516404">
    <property type="component" value="Chromosome"/>
</dbReference>
<dbReference type="InterPro" id="IPR035901">
    <property type="entry name" value="GIY-YIG_endonuc_sf"/>
</dbReference>
<name>A0A7H2BBL8_9MICC</name>
<keyword evidence="3" id="KW-1185">Reference proteome</keyword>
<dbReference type="SUPFAM" id="SSF82771">
    <property type="entry name" value="GIY-YIG endonuclease"/>
    <property type="match status" value="1"/>
</dbReference>
<dbReference type="Gene3D" id="3.40.1440.10">
    <property type="entry name" value="GIY-YIG endonuclease"/>
    <property type="match status" value="1"/>
</dbReference>
<feature type="domain" description="GIY-YIG" evidence="1">
    <location>
        <begin position="178"/>
        <end position="265"/>
    </location>
</feature>
<dbReference type="AlphaFoldDB" id="A0A7H2BBL8"/>
<organism evidence="2 3">
    <name type="scientific">Rothia terrae</name>
    <dbReference type="NCBI Taxonomy" id="396015"/>
    <lineage>
        <taxon>Bacteria</taxon>
        <taxon>Bacillati</taxon>
        <taxon>Actinomycetota</taxon>
        <taxon>Actinomycetes</taxon>
        <taxon>Micrococcales</taxon>
        <taxon>Micrococcaceae</taxon>
        <taxon>Rothia</taxon>
    </lineage>
</organism>